<dbReference type="EMBL" id="GU323318">
    <property type="protein sequence ID" value="ADB81669.1"/>
    <property type="molecule type" value="Genomic_DNA"/>
</dbReference>
<dbReference type="Proteomes" id="UP000008725">
    <property type="component" value="Segment"/>
</dbReference>
<organism evidence="2 3">
    <name type="scientific">Enterobacter phage CC31</name>
    <dbReference type="NCBI Taxonomy" id="709484"/>
    <lineage>
        <taxon>Viruses</taxon>
        <taxon>Duplodnaviria</taxon>
        <taxon>Heunggongvirae</taxon>
        <taxon>Uroviricota</taxon>
        <taxon>Caudoviricetes</taxon>
        <taxon>Pantevenvirales</taxon>
        <taxon>Straboviridae</taxon>
        <taxon>Tevenvirinae</taxon>
        <taxon>Karamvirus</taxon>
        <taxon>Karamvirus cc31</taxon>
    </lineage>
</organism>
<gene>
    <name evidence="2" type="primary">67</name>
    <name evidence="2" type="ORF">CC31p173</name>
</gene>
<feature type="region of interest" description="Disordered" evidence="1">
    <location>
        <begin position="43"/>
        <end position="80"/>
    </location>
</feature>
<evidence type="ECO:0000313" key="3">
    <source>
        <dbReference type="Proteomes" id="UP000008725"/>
    </source>
</evidence>
<dbReference type="GeneID" id="9926327"/>
<name>E5DII4_9CAUD</name>
<evidence type="ECO:0000313" key="2">
    <source>
        <dbReference type="EMBL" id="ADB81669.1"/>
    </source>
</evidence>
<dbReference type="InterPro" id="IPR035114">
    <property type="entry name" value="GP67"/>
</dbReference>
<accession>E5DII4</accession>
<feature type="compositionally biased region" description="Basic and acidic residues" evidence="1">
    <location>
        <begin position="64"/>
        <end position="74"/>
    </location>
</feature>
<protein>
    <submittedName>
        <fullName evidence="2">Gp67 prohead core protein</fullName>
    </submittedName>
</protein>
<feature type="compositionally biased region" description="Acidic residues" evidence="1">
    <location>
        <begin position="46"/>
        <end position="63"/>
    </location>
</feature>
<dbReference type="Pfam" id="PF17634">
    <property type="entry name" value="GP67"/>
    <property type="match status" value="1"/>
</dbReference>
<evidence type="ECO:0000256" key="1">
    <source>
        <dbReference type="SAM" id="MobiDB-lite"/>
    </source>
</evidence>
<dbReference type="OrthoDB" id="29005at10239"/>
<sequence>MEDFISALKSNDLVKAKKAFGAIMLEQTADLISQRRVEIAQSIMIEGEEKEDDEDENDDSEDEGKEKPESKDEKDSEDED</sequence>
<reference evidence="2 3" key="1">
    <citation type="journal article" date="2010" name="Virol. J.">
        <title>Genomes of the T4-related bacteriophages as windows on microbial genome evolution.</title>
        <authorList>
            <person name="Petrov V.M."/>
            <person name="Ratnayaka S."/>
            <person name="Nolan J.M."/>
            <person name="Miller E.S."/>
            <person name="Karam J.D."/>
        </authorList>
    </citation>
    <scope>NUCLEOTIDE SEQUENCE [LARGE SCALE GENOMIC DNA]</scope>
</reference>
<keyword evidence="3" id="KW-1185">Reference proteome</keyword>
<proteinExistence type="predicted"/>
<dbReference type="KEGG" id="vg:9926327"/>
<dbReference type="RefSeq" id="YP_004010031.1">
    <property type="nucleotide sequence ID" value="NC_014662.1"/>
</dbReference>